<evidence type="ECO:0000313" key="2">
    <source>
        <dbReference type="Proteomes" id="UP000570678"/>
    </source>
</evidence>
<evidence type="ECO:0000313" key="1">
    <source>
        <dbReference type="EMBL" id="NKY60070.1"/>
    </source>
</evidence>
<dbReference type="AlphaFoldDB" id="A0A846YR78"/>
<dbReference type="GO" id="GO:0003677">
    <property type="term" value="F:DNA binding"/>
    <property type="evidence" value="ECO:0007669"/>
    <property type="project" value="InterPro"/>
</dbReference>
<gene>
    <name evidence="1" type="ORF">HGA15_28795</name>
</gene>
<keyword evidence="2" id="KW-1185">Reference proteome</keyword>
<protein>
    <submittedName>
        <fullName evidence="1">Transposase</fullName>
    </submittedName>
</protein>
<proteinExistence type="predicted"/>
<dbReference type="SUPFAM" id="SSF46689">
    <property type="entry name" value="Homeodomain-like"/>
    <property type="match status" value="1"/>
</dbReference>
<dbReference type="GO" id="GO:0006313">
    <property type="term" value="P:DNA transposition"/>
    <property type="evidence" value="ECO:0007669"/>
    <property type="project" value="InterPro"/>
</dbReference>
<dbReference type="EMBL" id="JAAXOT010000020">
    <property type="protein sequence ID" value="NKY60070.1"/>
    <property type="molecule type" value="Genomic_DNA"/>
</dbReference>
<dbReference type="Proteomes" id="UP000570678">
    <property type="component" value="Unassembled WGS sequence"/>
</dbReference>
<dbReference type="InterPro" id="IPR002514">
    <property type="entry name" value="Transposase_8"/>
</dbReference>
<dbReference type="InterPro" id="IPR009057">
    <property type="entry name" value="Homeodomain-like_sf"/>
</dbReference>
<organism evidence="1 2">
    <name type="scientific">Nocardia flavorosea</name>
    <dbReference type="NCBI Taxonomy" id="53429"/>
    <lineage>
        <taxon>Bacteria</taxon>
        <taxon>Bacillati</taxon>
        <taxon>Actinomycetota</taxon>
        <taxon>Actinomycetes</taxon>
        <taxon>Mycobacteriales</taxon>
        <taxon>Nocardiaceae</taxon>
        <taxon>Nocardia</taxon>
    </lineage>
</organism>
<comment type="caution">
    <text evidence="1">The sequence shown here is derived from an EMBL/GenBank/DDBJ whole genome shotgun (WGS) entry which is preliminary data.</text>
</comment>
<reference evidence="1 2" key="1">
    <citation type="submission" date="2020-04" db="EMBL/GenBank/DDBJ databases">
        <title>MicrobeNet Type strains.</title>
        <authorList>
            <person name="Nicholson A.C."/>
        </authorList>
    </citation>
    <scope>NUCLEOTIDE SEQUENCE [LARGE SCALE GENOMIC DNA]</scope>
    <source>
        <strain evidence="1 2">JCM 3332</strain>
    </source>
</reference>
<dbReference type="Gene3D" id="1.10.10.60">
    <property type="entry name" value="Homeodomain-like"/>
    <property type="match status" value="1"/>
</dbReference>
<dbReference type="GO" id="GO:0004803">
    <property type="term" value="F:transposase activity"/>
    <property type="evidence" value="ECO:0007669"/>
    <property type="project" value="InterPro"/>
</dbReference>
<sequence length="99" mass="10876">MPRAYPTGFRTRAIALVRAGKPAKQTAVELGIHPVTLSKWLRQDDIDHGLRPGKPSAESAELRAARRRIRELESELSIVRHAAKFLGEDVPGPKGGSTR</sequence>
<name>A0A846YR78_9NOCA</name>
<dbReference type="Pfam" id="PF01527">
    <property type="entry name" value="HTH_Tnp_1"/>
    <property type="match status" value="1"/>
</dbReference>
<accession>A0A846YR78</accession>